<feature type="region of interest" description="Disordered" evidence="1">
    <location>
        <begin position="50"/>
        <end position="105"/>
    </location>
</feature>
<protein>
    <submittedName>
        <fullName evidence="2">Uncharacterized protein</fullName>
    </submittedName>
</protein>
<proteinExistence type="predicted"/>
<organism evidence="2 3">
    <name type="scientific">Stylosanthes scabra</name>
    <dbReference type="NCBI Taxonomy" id="79078"/>
    <lineage>
        <taxon>Eukaryota</taxon>
        <taxon>Viridiplantae</taxon>
        <taxon>Streptophyta</taxon>
        <taxon>Embryophyta</taxon>
        <taxon>Tracheophyta</taxon>
        <taxon>Spermatophyta</taxon>
        <taxon>Magnoliopsida</taxon>
        <taxon>eudicotyledons</taxon>
        <taxon>Gunneridae</taxon>
        <taxon>Pentapetalae</taxon>
        <taxon>rosids</taxon>
        <taxon>fabids</taxon>
        <taxon>Fabales</taxon>
        <taxon>Fabaceae</taxon>
        <taxon>Papilionoideae</taxon>
        <taxon>50 kb inversion clade</taxon>
        <taxon>dalbergioids sensu lato</taxon>
        <taxon>Dalbergieae</taxon>
        <taxon>Pterocarpus clade</taxon>
        <taxon>Stylosanthes</taxon>
    </lineage>
</organism>
<dbReference type="EMBL" id="JASCZI010121780">
    <property type="protein sequence ID" value="MED6162933.1"/>
    <property type="molecule type" value="Genomic_DNA"/>
</dbReference>
<gene>
    <name evidence="2" type="ORF">PIB30_075161</name>
</gene>
<dbReference type="Proteomes" id="UP001341840">
    <property type="component" value="Unassembled WGS sequence"/>
</dbReference>
<evidence type="ECO:0000313" key="3">
    <source>
        <dbReference type="Proteomes" id="UP001341840"/>
    </source>
</evidence>
<feature type="compositionally biased region" description="Low complexity" evidence="1">
    <location>
        <begin position="70"/>
        <end position="81"/>
    </location>
</feature>
<comment type="caution">
    <text evidence="2">The sequence shown here is derived from an EMBL/GenBank/DDBJ whole genome shotgun (WGS) entry which is preliminary data.</text>
</comment>
<evidence type="ECO:0000313" key="2">
    <source>
        <dbReference type="EMBL" id="MED6162933.1"/>
    </source>
</evidence>
<reference evidence="2 3" key="1">
    <citation type="journal article" date="2023" name="Plants (Basel)">
        <title>Bridging the Gap: Combining Genomics and Transcriptomics Approaches to Understand Stylosanthes scabra, an Orphan Legume from the Brazilian Caatinga.</title>
        <authorList>
            <person name="Ferreira-Neto J.R.C."/>
            <person name="da Silva M.D."/>
            <person name="Binneck E."/>
            <person name="de Melo N.F."/>
            <person name="da Silva R.H."/>
            <person name="de Melo A.L.T.M."/>
            <person name="Pandolfi V."/>
            <person name="Bustamante F.O."/>
            <person name="Brasileiro-Vidal A.C."/>
            <person name="Benko-Iseppon A.M."/>
        </authorList>
    </citation>
    <scope>NUCLEOTIDE SEQUENCE [LARGE SCALE GENOMIC DNA]</scope>
    <source>
        <tissue evidence="2">Leaves</tissue>
    </source>
</reference>
<accession>A0ABU6UTK3</accession>
<keyword evidence="3" id="KW-1185">Reference proteome</keyword>
<name>A0ABU6UTK3_9FABA</name>
<sequence length="261" mass="28894">MKAAQAMKADEKEGEIIHQLSLIRKESADIKEAMKSKDKTSEEESYKVITQLHGVGLSTNEAGNDEMGGPSSASPAQAQSSEKNEELSEGWSANKITTAEMRRAGKSTSNNKIIIMSNVGNQASAEENVNYHVKTNFSEQGRTILLDKSGAYFVEMPPDEDEDQENGTEVQKMEDNLATKLAMEIKVGLSLKRGREDLPNLLLSDQEWNTDQVARGEKRIRRVELDVHTQDDQNEEADDQMQGVNHTMAEEAGLTMPPTQP</sequence>
<evidence type="ECO:0000256" key="1">
    <source>
        <dbReference type="SAM" id="MobiDB-lite"/>
    </source>
</evidence>